<dbReference type="EMBL" id="MT631461">
    <property type="protein sequence ID" value="QNO51133.1"/>
    <property type="molecule type" value="Genomic_DNA"/>
</dbReference>
<evidence type="ECO:0000313" key="1">
    <source>
        <dbReference type="EMBL" id="QNO51133.1"/>
    </source>
</evidence>
<accession>A0A7G9YSZ9</accession>
<sequence>MTILYEEGDGIKGEKISCEFRRTSKPTVIRKTSGHRAMRMFVEGLPCECYIEKRWRAISNK</sequence>
<proteinExistence type="predicted"/>
<protein>
    <submittedName>
        <fullName evidence="1">Uncharacterized protein</fullName>
    </submittedName>
</protein>
<organism evidence="1">
    <name type="scientific">Candidatus Methanophagaceae archaeon ANME-1 ERB6</name>
    <dbReference type="NCBI Taxonomy" id="2759912"/>
    <lineage>
        <taxon>Archaea</taxon>
        <taxon>Methanobacteriati</taxon>
        <taxon>Methanobacteriota</taxon>
        <taxon>Stenosarchaea group</taxon>
        <taxon>Methanomicrobia</taxon>
        <taxon>Candidatus Methanophagales</taxon>
        <taxon>Candidatus Methanophagaceae</taxon>
    </lineage>
</organism>
<dbReference type="AlphaFoldDB" id="A0A7G9YSZ9"/>
<reference evidence="1" key="1">
    <citation type="submission" date="2020-06" db="EMBL/GenBank/DDBJ databases">
        <title>Unique genomic features of the anaerobic methanotrophic archaea.</title>
        <authorList>
            <person name="Chadwick G.L."/>
            <person name="Skennerton C.T."/>
            <person name="Laso-Perez R."/>
            <person name="Leu A.O."/>
            <person name="Speth D.R."/>
            <person name="Yu H."/>
            <person name="Morgan-Lang C."/>
            <person name="Hatzenpichler R."/>
            <person name="Goudeau D."/>
            <person name="Malmstrom R."/>
            <person name="Brazelton W.J."/>
            <person name="Woyke T."/>
            <person name="Hallam S.J."/>
            <person name="Tyson G.W."/>
            <person name="Wegener G."/>
            <person name="Boetius A."/>
            <person name="Orphan V."/>
        </authorList>
    </citation>
    <scope>NUCLEOTIDE SEQUENCE</scope>
</reference>
<gene>
    <name evidence="1" type="ORF">OLNPMGDC_00024</name>
</gene>
<name>A0A7G9YSZ9_9EURY</name>